<gene>
    <name evidence="21" type="ORF">LHA26_14430</name>
</gene>
<evidence type="ECO:0000313" key="22">
    <source>
        <dbReference type="Proteomes" id="UP001056937"/>
    </source>
</evidence>
<comment type="catalytic activity">
    <reaction evidence="15">
        <text>L-tyrosyl-[protein] + ATP = O-phospho-L-tyrosyl-[protein] + ADP + H(+)</text>
        <dbReference type="Rhea" id="RHEA:10596"/>
        <dbReference type="Rhea" id="RHEA-COMP:10136"/>
        <dbReference type="Rhea" id="RHEA-COMP:20101"/>
        <dbReference type="ChEBI" id="CHEBI:15378"/>
        <dbReference type="ChEBI" id="CHEBI:30616"/>
        <dbReference type="ChEBI" id="CHEBI:46858"/>
        <dbReference type="ChEBI" id="CHEBI:61978"/>
        <dbReference type="ChEBI" id="CHEBI:456216"/>
        <dbReference type="EC" id="2.7.10.2"/>
    </reaction>
</comment>
<dbReference type="Pfam" id="PF13614">
    <property type="entry name" value="AAA_31"/>
    <property type="match status" value="1"/>
</dbReference>
<feature type="coiled-coil region" evidence="16">
    <location>
        <begin position="285"/>
        <end position="348"/>
    </location>
</feature>
<sequence>MDIVSPPDHLPPPIGESQSGDLVKGVIDILKRRYLILISVFAAVLGLFIVALLLMTPRYSATARVKIDPKPLTIAGMSNDQPSMPDQSIVDTEVSVIRSHDVARAVVEKLHLDRTEEFGLAKDDAAAKLSPDEQLEAVINKVSRKLDVTREKSTYLVDISFKSVDATRAAAVANAFADAYLAAAVQRRTGSAEQQYAYLDKRLAQLRDQARAADEALAQYKAARGITEGGQLGTVTDQQIAPLSTQLATAQAAAAAAASDLAVARAQMSQGGAAAASSVLNTPAISALRSNRAQVQQTLSQLSTRYGPKHPQTVQAQQQLEAIDRQINEEAKRILGELQARKSAAAAQAGSLAGDLSRLRGEQASNARSSVTADTLQRDADAKHNAYNRLADLAQQLDQGARSSQSQAQIIERATVPLKPSSPKALLLIAAGIVVGATAALASVAALELMNSGVRSTSEVEQQFGLRVLSTVPLIGAREMKNSDAPSTLVVRAPMSPYAEAFRVLRSSLILSGGRSPQVVALVSTLPNEGKTTSALSLARVMAMAGDRTLVIDGDLRRAGLGALMPQRPATGLVEVLRDGRPVDEAIIADEVPNLDVLTAAEASFLPDDLFGGEAMAALLKTLRTRYDRIVFDTPPVLGVADARTIASMSDAVVLALKWNATSRGAVSQALKWLRLDNAPVLGAVMTMVSPKAEAFGALYYSRAYARYYQTA</sequence>
<evidence type="ECO:0000256" key="2">
    <source>
        <dbReference type="ARBA" id="ARBA00007316"/>
    </source>
</evidence>
<keyword evidence="6" id="KW-0997">Cell inner membrane</keyword>
<keyword evidence="10" id="KW-0418">Kinase</keyword>
<dbReference type="Proteomes" id="UP001056937">
    <property type="component" value="Chromosome 1"/>
</dbReference>
<name>A0ABY4X6G8_9SPHN</name>
<evidence type="ECO:0000256" key="14">
    <source>
        <dbReference type="ARBA" id="ARBA00023137"/>
    </source>
</evidence>
<evidence type="ECO:0000256" key="15">
    <source>
        <dbReference type="ARBA" id="ARBA00051245"/>
    </source>
</evidence>
<evidence type="ECO:0000256" key="5">
    <source>
        <dbReference type="ARBA" id="ARBA00022475"/>
    </source>
</evidence>
<evidence type="ECO:0000256" key="4">
    <source>
        <dbReference type="ARBA" id="ARBA00011903"/>
    </source>
</evidence>
<evidence type="ECO:0000256" key="7">
    <source>
        <dbReference type="ARBA" id="ARBA00022679"/>
    </source>
</evidence>
<organism evidence="21 22">
    <name type="scientific">Sphingomonas morindae</name>
    <dbReference type="NCBI Taxonomy" id="1541170"/>
    <lineage>
        <taxon>Bacteria</taxon>
        <taxon>Pseudomonadati</taxon>
        <taxon>Pseudomonadota</taxon>
        <taxon>Alphaproteobacteria</taxon>
        <taxon>Sphingomonadales</taxon>
        <taxon>Sphingomonadaceae</taxon>
        <taxon>Sphingomonas</taxon>
    </lineage>
</organism>
<dbReference type="NCBIfam" id="TIGR01007">
    <property type="entry name" value="eps_fam"/>
    <property type="match status" value="1"/>
</dbReference>
<dbReference type="GO" id="GO:0004715">
    <property type="term" value="F:non-membrane spanning protein tyrosine kinase activity"/>
    <property type="evidence" value="ECO:0007669"/>
    <property type="project" value="UniProtKB-EC"/>
</dbReference>
<protein>
    <recommendedName>
        <fullName evidence="4">non-specific protein-tyrosine kinase</fullName>
        <ecNumber evidence="4">2.7.10.2</ecNumber>
    </recommendedName>
</protein>
<dbReference type="PANTHER" id="PTHR32309">
    <property type="entry name" value="TYROSINE-PROTEIN KINASE"/>
    <property type="match status" value="1"/>
</dbReference>
<keyword evidence="11" id="KW-0067">ATP-binding</keyword>
<evidence type="ECO:0000256" key="16">
    <source>
        <dbReference type="SAM" id="Coils"/>
    </source>
</evidence>
<dbReference type="SUPFAM" id="SSF52540">
    <property type="entry name" value="P-loop containing nucleoside triphosphate hydrolases"/>
    <property type="match status" value="1"/>
</dbReference>
<evidence type="ECO:0000256" key="10">
    <source>
        <dbReference type="ARBA" id="ARBA00022777"/>
    </source>
</evidence>
<dbReference type="InterPro" id="IPR025669">
    <property type="entry name" value="AAA_dom"/>
</dbReference>
<evidence type="ECO:0000256" key="1">
    <source>
        <dbReference type="ARBA" id="ARBA00004429"/>
    </source>
</evidence>
<comment type="subcellular location">
    <subcellularLocation>
        <location evidence="1">Cell inner membrane</location>
        <topology evidence="1">Multi-pass membrane protein</topology>
    </subcellularLocation>
</comment>
<dbReference type="InterPro" id="IPR005702">
    <property type="entry name" value="Wzc-like_C"/>
</dbReference>
<keyword evidence="5" id="KW-1003">Cell membrane</keyword>
<comment type="similarity">
    <text evidence="2">Belongs to the CpsD/CapB family.</text>
</comment>
<evidence type="ECO:0000256" key="17">
    <source>
        <dbReference type="SAM" id="Phobius"/>
    </source>
</evidence>
<feature type="transmembrane region" description="Helical" evidence="17">
    <location>
        <begin position="425"/>
        <end position="447"/>
    </location>
</feature>
<dbReference type="RefSeq" id="WP_252166283.1">
    <property type="nucleotide sequence ID" value="NZ_CP084930.1"/>
</dbReference>
<evidence type="ECO:0000259" key="18">
    <source>
        <dbReference type="Pfam" id="PF02706"/>
    </source>
</evidence>
<dbReference type="Pfam" id="PF02706">
    <property type="entry name" value="Wzz"/>
    <property type="match status" value="1"/>
</dbReference>
<keyword evidence="13 17" id="KW-0472">Membrane</keyword>
<evidence type="ECO:0000256" key="9">
    <source>
        <dbReference type="ARBA" id="ARBA00022741"/>
    </source>
</evidence>
<dbReference type="InterPro" id="IPR003856">
    <property type="entry name" value="LPS_length_determ_N"/>
</dbReference>
<feature type="transmembrane region" description="Helical" evidence="17">
    <location>
        <begin position="34"/>
        <end position="55"/>
    </location>
</feature>
<dbReference type="Pfam" id="PF13807">
    <property type="entry name" value="GNVR"/>
    <property type="match status" value="1"/>
</dbReference>
<keyword evidence="8 17" id="KW-0812">Transmembrane</keyword>
<evidence type="ECO:0000256" key="12">
    <source>
        <dbReference type="ARBA" id="ARBA00022989"/>
    </source>
</evidence>
<evidence type="ECO:0000256" key="6">
    <source>
        <dbReference type="ARBA" id="ARBA00022519"/>
    </source>
</evidence>
<keyword evidence="16" id="KW-0175">Coiled coil</keyword>
<keyword evidence="14" id="KW-0829">Tyrosine-protein kinase</keyword>
<evidence type="ECO:0000256" key="13">
    <source>
        <dbReference type="ARBA" id="ARBA00023136"/>
    </source>
</evidence>
<dbReference type="EC" id="2.7.10.2" evidence="4"/>
<reference evidence="21" key="1">
    <citation type="journal article" date="2022" name="Toxins">
        <title>Genomic Analysis of Sphingopyxis sp. USTB-05 for Biodegrading Cyanobacterial Hepatotoxins.</title>
        <authorList>
            <person name="Liu C."/>
            <person name="Xu Q."/>
            <person name="Zhao Z."/>
            <person name="Zhang H."/>
            <person name="Liu X."/>
            <person name="Yin C."/>
            <person name="Liu Y."/>
            <person name="Yan H."/>
        </authorList>
    </citation>
    <scope>NUCLEOTIDE SEQUENCE</scope>
    <source>
        <strain evidence="21">NBD5</strain>
    </source>
</reference>
<feature type="domain" description="Tyrosine-protein kinase G-rich" evidence="20">
    <location>
        <begin position="376"/>
        <end position="444"/>
    </location>
</feature>
<dbReference type="InterPro" id="IPR027417">
    <property type="entry name" value="P-loop_NTPase"/>
</dbReference>
<keyword evidence="9" id="KW-0547">Nucleotide-binding</keyword>
<feature type="domain" description="AAA" evidence="19">
    <location>
        <begin position="530"/>
        <end position="672"/>
    </location>
</feature>
<proteinExistence type="inferred from homology"/>
<dbReference type="CDD" id="cd05387">
    <property type="entry name" value="BY-kinase"/>
    <property type="match status" value="1"/>
</dbReference>
<evidence type="ECO:0000256" key="8">
    <source>
        <dbReference type="ARBA" id="ARBA00022692"/>
    </source>
</evidence>
<dbReference type="InterPro" id="IPR032807">
    <property type="entry name" value="GNVR"/>
</dbReference>
<evidence type="ECO:0000256" key="3">
    <source>
        <dbReference type="ARBA" id="ARBA00008883"/>
    </source>
</evidence>
<evidence type="ECO:0000259" key="19">
    <source>
        <dbReference type="Pfam" id="PF13614"/>
    </source>
</evidence>
<evidence type="ECO:0000259" key="20">
    <source>
        <dbReference type="Pfam" id="PF13807"/>
    </source>
</evidence>
<comment type="similarity">
    <text evidence="3">Belongs to the etk/wzc family.</text>
</comment>
<evidence type="ECO:0000256" key="11">
    <source>
        <dbReference type="ARBA" id="ARBA00022840"/>
    </source>
</evidence>
<dbReference type="InterPro" id="IPR050445">
    <property type="entry name" value="Bact_polysacc_biosynth/exp"/>
</dbReference>
<accession>A0ABY4X6G8</accession>
<evidence type="ECO:0000313" key="21">
    <source>
        <dbReference type="EMBL" id="USI72474.1"/>
    </source>
</evidence>
<dbReference type="Gene3D" id="3.40.50.300">
    <property type="entry name" value="P-loop containing nucleotide triphosphate hydrolases"/>
    <property type="match status" value="1"/>
</dbReference>
<keyword evidence="7 21" id="KW-0808">Transferase</keyword>
<keyword evidence="22" id="KW-1185">Reference proteome</keyword>
<dbReference type="PANTHER" id="PTHR32309:SF13">
    <property type="entry name" value="FERRIC ENTEROBACTIN TRANSPORT PROTEIN FEPE"/>
    <property type="match status" value="1"/>
</dbReference>
<dbReference type="EMBL" id="CP084930">
    <property type="protein sequence ID" value="USI72474.1"/>
    <property type="molecule type" value="Genomic_DNA"/>
</dbReference>
<feature type="domain" description="Polysaccharide chain length determinant N-terminal" evidence="18">
    <location>
        <begin position="28"/>
        <end position="110"/>
    </location>
</feature>
<keyword evidence="12 17" id="KW-1133">Transmembrane helix</keyword>